<dbReference type="RefSeq" id="WP_344662351.1">
    <property type="nucleotide sequence ID" value="NZ_BAAAQM010000071.1"/>
</dbReference>
<comment type="caution">
    <text evidence="1">The sequence shown here is derived from an EMBL/GenBank/DDBJ whole genome shotgun (WGS) entry which is preliminary data.</text>
</comment>
<organism evidence="1 2">
    <name type="scientific">Catenulispora subtropica</name>
    <dbReference type="NCBI Taxonomy" id="450798"/>
    <lineage>
        <taxon>Bacteria</taxon>
        <taxon>Bacillati</taxon>
        <taxon>Actinomycetota</taxon>
        <taxon>Actinomycetes</taxon>
        <taxon>Catenulisporales</taxon>
        <taxon>Catenulisporaceae</taxon>
        <taxon>Catenulispora</taxon>
    </lineage>
</organism>
<proteinExistence type="predicted"/>
<accession>A0ABP5EPD0</accession>
<keyword evidence="2" id="KW-1185">Reference proteome</keyword>
<gene>
    <name evidence="1" type="ORF">GCM10009838_79150</name>
</gene>
<name>A0ABP5EPD0_9ACTN</name>
<evidence type="ECO:0000313" key="1">
    <source>
        <dbReference type="EMBL" id="GAA2001497.1"/>
    </source>
</evidence>
<reference evidence="2" key="1">
    <citation type="journal article" date="2019" name="Int. J. Syst. Evol. Microbiol.">
        <title>The Global Catalogue of Microorganisms (GCM) 10K type strain sequencing project: providing services to taxonomists for standard genome sequencing and annotation.</title>
        <authorList>
            <consortium name="The Broad Institute Genomics Platform"/>
            <consortium name="The Broad Institute Genome Sequencing Center for Infectious Disease"/>
            <person name="Wu L."/>
            <person name="Ma J."/>
        </authorList>
    </citation>
    <scope>NUCLEOTIDE SEQUENCE [LARGE SCALE GENOMIC DNA]</scope>
    <source>
        <strain evidence="2">JCM 16013</strain>
    </source>
</reference>
<sequence>MITLAATARFFDPDDALADDERPASFLLGDPDDAVRVYSCLIDTAADQDRRPCDVGRVHVRLPMLTSYTVREPVPLWRGTIVGELREVTVLSADDCESDQTSARVDSGIPWWRPGVPGSCPDGPLGPVDVVTFGHLS</sequence>
<protein>
    <submittedName>
        <fullName evidence="1">Uncharacterized protein</fullName>
    </submittedName>
</protein>
<evidence type="ECO:0000313" key="2">
    <source>
        <dbReference type="Proteomes" id="UP001499854"/>
    </source>
</evidence>
<dbReference type="EMBL" id="BAAAQM010000071">
    <property type="protein sequence ID" value="GAA2001497.1"/>
    <property type="molecule type" value="Genomic_DNA"/>
</dbReference>
<dbReference type="Proteomes" id="UP001499854">
    <property type="component" value="Unassembled WGS sequence"/>
</dbReference>